<keyword evidence="2" id="KW-1185">Reference proteome</keyword>
<protein>
    <submittedName>
        <fullName evidence="1">Uncharacterized protein</fullName>
    </submittedName>
</protein>
<sequence>MRTDLVSRDNNSDEAKYRFVKHNTTARRHLASSHRKKYEKFCKDNNFISMLPSDTATRRAEQLSKLTQTNLDAVVELVERKEPVIMYSDEAFSKAALEWLVCTDQPISAFQHEKFRAMILVASRATGKVKIPGRKLTRQGIMNLYWDIMRAMKEKFAVRTILIIMFSLDIHIQGSRTVLLDLFLSPVMHGLLVMETLTLL</sequence>
<dbReference type="AlphaFoldDB" id="A0AA38NXY9"/>
<gene>
    <name evidence="1" type="ORF">F5878DRAFT_547798</name>
</gene>
<proteinExistence type="predicted"/>
<name>A0AA38NXY9_9AGAR</name>
<dbReference type="Proteomes" id="UP001163846">
    <property type="component" value="Unassembled WGS sequence"/>
</dbReference>
<reference evidence="1" key="1">
    <citation type="submission" date="2022-08" db="EMBL/GenBank/DDBJ databases">
        <authorList>
            <consortium name="DOE Joint Genome Institute"/>
            <person name="Min B."/>
            <person name="Riley R."/>
            <person name="Sierra-Patev S."/>
            <person name="Naranjo-Ortiz M."/>
            <person name="Looney B."/>
            <person name="Konkel Z."/>
            <person name="Slot J.C."/>
            <person name="Sakamoto Y."/>
            <person name="Steenwyk J.L."/>
            <person name="Rokas A."/>
            <person name="Carro J."/>
            <person name="Camarero S."/>
            <person name="Ferreira P."/>
            <person name="Molpeceres G."/>
            <person name="Ruiz-Duenas F.J."/>
            <person name="Serrano A."/>
            <person name="Henrissat B."/>
            <person name="Drula E."/>
            <person name="Hughes K.W."/>
            <person name="Mata J.L."/>
            <person name="Ishikawa N.K."/>
            <person name="Vargas-Isla R."/>
            <person name="Ushijima S."/>
            <person name="Smith C.A."/>
            <person name="Ahrendt S."/>
            <person name="Andreopoulos W."/>
            <person name="He G."/>
            <person name="Labutti K."/>
            <person name="Lipzen A."/>
            <person name="Ng V."/>
            <person name="Sandor L."/>
            <person name="Barry K."/>
            <person name="Martinez A.T."/>
            <person name="Xiao Y."/>
            <person name="Gibbons J.G."/>
            <person name="Terashima K."/>
            <person name="Hibbett D.S."/>
            <person name="Grigoriev I.V."/>
        </authorList>
    </citation>
    <scope>NUCLEOTIDE SEQUENCE</scope>
    <source>
        <strain evidence="1">TFB9207</strain>
    </source>
</reference>
<dbReference type="EMBL" id="MU806882">
    <property type="protein sequence ID" value="KAJ3832689.1"/>
    <property type="molecule type" value="Genomic_DNA"/>
</dbReference>
<organism evidence="1 2">
    <name type="scientific">Lentinula raphanica</name>
    <dbReference type="NCBI Taxonomy" id="153919"/>
    <lineage>
        <taxon>Eukaryota</taxon>
        <taxon>Fungi</taxon>
        <taxon>Dikarya</taxon>
        <taxon>Basidiomycota</taxon>
        <taxon>Agaricomycotina</taxon>
        <taxon>Agaricomycetes</taxon>
        <taxon>Agaricomycetidae</taxon>
        <taxon>Agaricales</taxon>
        <taxon>Marasmiineae</taxon>
        <taxon>Omphalotaceae</taxon>
        <taxon>Lentinula</taxon>
    </lineage>
</organism>
<evidence type="ECO:0000313" key="1">
    <source>
        <dbReference type="EMBL" id="KAJ3832689.1"/>
    </source>
</evidence>
<comment type="caution">
    <text evidence="1">The sequence shown here is derived from an EMBL/GenBank/DDBJ whole genome shotgun (WGS) entry which is preliminary data.</text>
</comment>
<evidence type="ECO:0000313" key="2">
    <source>
        <dbReference type="Proteomes" id="UP001163846"/>
    </source>
</evidence>
<accession>A0AA38NXY9</accession>